<comment type="caution">
    <text evidence="2">The sequence shown here is derived from an EMBL/GenBank/DDBJ whole genome shotgun (WGS) entry which is preliminary data.</text>
</comment>
<gene>
    <name evidence="2" type="ORF">CIL05_12170</name>
</gene>
<keyword evidence="3" id="KW-1185">Reference proteome</keyword>
<keyword evidence="1" id="KW-0812">Transmembrane</keyword>
<keyword evidence="1" id="KW-1133">Transmembrane helix</keyword>
<name>A0A2A2IAX9_9BACI</name>
<evidence type="ECO:0000313" key="2">
    <source>
        <dbReference type="EMBL" id="PAV29151.1"/>
    </source>
</evidence>
<keyword evidence="1" id="KW-0472">Membrane</keyword>
<reference evidence="2 3" key="1">
    <citation type="submission" date="2017-08" db="EMBL/GenBank/DDBJ databases">
        <title>Virgibacillus indicus sp. nov. and Virgibacillus profoundi sp. nov, two moderately halophilic bacteria isolated from marine sediment by using the Microfluidic Streak Plate.</title>
        <authorList>
            <person name="Xu B."/>
            <person name="Hu B."/>
            <person name="Wang J."/>
            <person name="Zhu Y."/>
            <person name="Huang L."/>
            <person name="Du W."/>
            <person name="Huang Y."/>
        </authorList>
    </citation>
    <scope>NUCLEOTIDE SEQUENCE [LARGE SCALE GENOMIC DNA]</scope>
    <source>
        <strain evidence="2 3">IO3-P3-H5</strain>
    </source>
</reference>
<dbReference type="RefSeq" id="WP_095655823.1">
    <property type="nucleotide sequence ID" value="NZ_NPOA01000008.1"/>
</dbReference>
<proteinExistence type="predicted"/>
<evidence type="ECO:0000256" key="1">
    <source>
        <dbReference type="SAM" id="Phobius"/>
    </source>
</evidence>
<dbReference type="EMBL" id="NPOA01000008">
    <property type="protein sequence ID" value="PAV29151.1"/>
    <property type="molecule type" value="Genomic_DNA"/>
</dbReference>
<dbReference type="OrthoDB" id="2887825at2"/>
<sequence>MKKHWKLGLLCIVIFLTGALYMNIGFPWDYLKMKDDFNKHLTQYETEMTLKDIRYDFLHDEYHGKAHPKNNPDLQFHIGQNQRTGEIEDDYKFERIRLKANQEVSAILERYLPQRIKPASEIEVVAFDTKALEINVLTKKVVDAQTKEKIKQSIIEIGYLPEQLFFETKSRE</sequence>
<organism evidence="2 3">
    <name type="scientific">Virgibacillus profundi</name>
    <dbReference type="NCBI Taxonomy" id="2024555"/>
    <lineage>
        <taxon>Bacteria</taxon>
        <taxon>Bacillati</taxon>
        <taxon>Bacillota</taxon>
        <taxon>Bacilli</taxon>
        <taxon>Bacillales</taxon>
        <taxon>Bacillaceae</taxon>
        <taxon>Virgibacillus</taxon>
    </lineage>
</organism>
<feature type="transmembrane region" description="Helical" evidence="1">
    <location>
        <begin position="7"/>
        <end position="28"/>
    </location>
</feature>
<protein>
    <submittedName>
        <fullName evidence="2">Uncharacterized protein</fullName>
    </submittedName>
</protein>
<accession>A0A2A2IAX9</accession>
<evidence type="ECO:0000313" key="3">
    <source>
        <dbReference type="Proteomes" id="UP000218887"/>
    </source>
</evidence>
<dbReference type="Proteomes" id="UP000218887">
    <property type="component" value="Unassembled WGS sequence"/>
</dbReference>
<dbReference type="AlphaFoldDB" id="A0A2A2IAX9"/>